<protein>
    <recommendedName>
        <fullName evidence="1">GINS subunit domain-containing protein</fullName>
    </recommendedName>
</protein>
<sequence>MLDIQNLVRVHSIGNDLHDVKVEFNRDLKIDVSGITVEGKQGEIINIPRWIADILHSAKHVEIKDEDMFSELKQSIVKEKVQGEFDLSTLDDYFYIKLKSYMKRLPENDYDKVESMLNTLLRKRQGKIIHLADSSKLTPDISQKLSIEEREFFNQIYEISAKFSKKIVGDKK</sequence>
<dbReference type="CDD" id="cd11714">
    <property type="entry name" value="GINS_A_archaea"/>
    <property type="match status" value="1"/>
</dbReference>
<evidence type="ECO:0000313" key="2">
    <source>
        <dbReference type="EMBL" id="SVA69879.1"/>
    </source>
</evidence>
<dbReference type="InterPro" id="IPR036224">
    <property type="entry name" value="GINS_bundle-like_dom_sf"/>
</dbReference>
<dbReference type="SUPFAM" id="SSF158573">
    <property type="entry name" value="GINS helical bundle-like"/>
    <property type="match status" value="1"/>
</dbReference>
<dbReference type="Gene3D" id="1.20.58.2050">
    <property type="match status" value="1"/>
</dbReference>
<feature type="domain" description="GINS subunit" evidence="1">
    <location>
        <begin position="85"/>
        <end position="167"/>
    </location>
</feature>
<evidence type="ECO:0000259" key="1">
    <source>
        <dbReference type="Pfam" id="PF05916"/>
    </source>
</evidence>
<dbReference type="InterPro" id="IPR038437">
    <property type="entry name" value="GINS_Psf3_sf"/>
</dbReference>
<organism evidence="2">
    <name type="scientific">marine metagenome</name>
    <dbReference type="NCBI Taxonomy" id="408172"/>
    <lineage>
        <taxon>unclassified sequences</taxon>
        <taxon>metagenomes</taxon>
        <taxon>ecological metagenomes</taxon>
    </lineage>
</organism>
<gene>
    <name evidence="2" type="ORF">METZ01_LOCUS122733</name>
</gene>
<proteinExistence type="predicted"/>
<dbReference type="Pfam" id="PF05916">
    <property type="entry name" value="Sld5"/>
    <property type="match status" value="1"/>
</dbReference>
<dbReference type="InterPro" id="IPR021151">
    <property type="entry name" value="GINS_A"/>
</dbReference>
<reference evidence="2" key="1">
    <citation type="submission" date="2018-05" db="EMBL/GenBank/DDBJ databases">
        <authorList>
            <person name="Lanie J.A."/>
            <person name="Ng W.-L."/>
            <person name="Kazmierczak K.M."/>
            <person name="Andrzejewski T.M."/>
            <person name="Davidsen T.M."/>
            <person name="Wayne K.J."/>
            <person name="Tettelin H."/>
            <person name="Glass J.I."/>
            <person name="Rusch D."/>
            <person name="Podicherti R."/>
            <person name="Tsui H.-C.T."/>
            <person name="Winkler M.E."/>
        </authorList>
    </citation>
    <scope>NUCLEOTIDE SEQUENCE</scope>
</reference>
<name>A0A381XYL8_9ZZZZ</name>
<dbReference type="EMBL" id="UINC01016858">
    <property type="protein sequence ID" value="SVA69879.1"/>
    <property type="molecule type" value="Genomic_DNA"/>
</dbReference>
<accession>A0A381XYL8</accession>
<dbReference type="AlphaFoldDB" id="A0A381XYL8"/>